<dbReference type="SUPFAM" id="SSF55653">
    <property type="entry name" value="Ribosomal protein L9 C-domain"/>
    <property type="match status" value="1"/>
</dbReference>
<reference evidence="10 11" key="1">
    <citation type="journal article" date="2019" name="Nat. Microbiol.">
        <title>Mediterranean grassland soil C-N compound turnover is dependent on rainfall and depth, and is mediated by genomically divergent microorganisms.</title>
        <authorList>
            <person name="Diamond S."/>
            <person name="Andeer P.F."/>
            <person name="Li Z."/>
            <person name="Crits-Christoph A."/>
            <person name="Burstein D."/>
            <person name="Anantharaman K."/>
            <person name="Lane K.R."/>
            <person name="Thomas B.C."/>
            <person name="Pan C."/>
            <person name="Northen T.R."/>
            <person name="Banfield J.F."/>
        </authorList>
    </citation>
    <scope>NUCLEOTIDE SEQUENCE [LARGE SCALE GENOMIC DNA]</scope>
    <source>
        <strain evidence="10">WS_1</strain>
    </source>
</reference>
<dbReference type="InterPro" id="IPR020070">
    <property type="entry name" value="Ribosomal_bL9_N"/>
</dbReference>
<evidence type="ECO:0000256" key="7">
    <source>
        <dbReference type="HAMAP-Rule" id="MF_00503"/>
    </source>
</evidence>
<evidence type="ECO:0000313" key="11">
    <source>
        <dbReference type="Proteomes" id="UP000316292"/>
    </source>
</evidence>
<keyword evidence="3 7" id="KW-0694">RNA-binding</keyword>
<dbReference type="Pfam" id="PF01281">
    <property type="entry name" value="Ribosomal_L9_N"/>
    <property type="match status" value="1"/>
</dbReference>
<dbReference type="InterPro" id="IPR020069">
    <property type="entry name" value="Ribosomal_bL9_C"/>
</dbReference>
<proteinExistence type="inferred from homology"/>
<evidence type="ECO:0000256" key="2">
    <source>
        <dbReference type="ARBA" id="ARBA00022730"/>
    </source>
</evidence>
<dbReference type="PANTHER" id="PTHR21368">
    <property type="entry name" value="50S RIBOSOMAL PROTEIN L9"/>
    <property type="match status" value="1"/>
</dbReference>
<comment type="similarity">
    <text evidence="1 7">Belongs to the bacterial ribosomal protein bL9 family.</text>
</comment>
<evidence type="ECO:0000256" key="6">
    <source>
        <dbReference type="ARBA" id="ARBA00035292"/>
    </source>
</evidence>
<keyword evidence="5 7" id="KW-0687">Ribonucleoprotein</keyword>
<gene>
    <name evidence="7" type="primary">rplI</name>
    <name evidence="10" type="ORF">E6K71_01595</name>
</gene>
<dbReference type="HAMAP" id="MF_00503">
    <property type="entry name" value="Ribosomal_bL9"/>
    <property type="match status" value="1"/>
</dbReference>
<dbReference type="InterPro" id="IPR036791">
    <property type="entry name" value="Ribosomal_bL9_C_sf"/>
</dbReference>
<dbReference type="Proteomes" id="UP000316292">
    <property type="component" value="Unassembled WGS sequence"/>
</dbReference>
<evidence type="ECO:0000256" key="1">
    <source>
        <dbReference type="ARBA" id="ARBA00010605"/>
    </source>
</evidence>
<evidence type="ECO:0000256" key="3">
    <source>
        <dbReference type="ARBA" id="ARBA00022884"/>
    </source>
</evidence>
<dbReference type="GO" id="GO:0006412">
    <property type="term" value="P:translation"/>
    <property type="evidence" value="ECO:0007669"/>
    <property type="project" value="UniProtKB-UniRule"/>
</dbReference>
<dbReference type="AlphaFoldDB" id="A0A538SHK9"/>
<evidence type="ECO:0000313" key="10">
    <source>
        <dbReference type="EMBL" id="TMQ50840.1"/>
    </source>
</evidence>
<dbReference type="GO" id="GO:0003735">
    <property type="term" value="F:structural constituent of ribosome"/>
    <property type="evidence" value="ECO:0007669"/>
    <property type="project" value="InterPro"/>
</dbReference>
<dbReference type="InterPro" id="IPR009027">
    <property type="entry name" value="Ribosomal_bL9/RNase_H1_N"/>
</dbReference>
<evidence type="ECO:0000256" key="5">
    <source>
        <dbReference type="ARBA" id="ARBA00023274"/>
    </source>
</evidence>
<dbReference type="Pfam" id="PF03948">
    <property type="entry name" value="Ribosomal_L9_C"/>
    <property type="match status" value="1"/>
</dbReference>
<evidence type="ECO:0000259" key="9">
    <source>
        <dbReference type="Pfam" id="PF03948"/>
    </source>
</evidence>
<dbReference type="InterPro" id="IPR036935">
    <property type="entry name" value="Ribosomal_bL9_N_sf"/>
</dbReference>
<organism evidence="10 11">
    <name type="scientific">Eiseniibacteriota bacterium</name>
    <dbReference type="NCBI Taxonomy" id="2212470"/>
    <lineage>
        <taxon>Bacteria</taxon>
        <taxon>Candidatus Eiseniibacteriota</taxon>
    </lineage>
</organism>
<dbReference type="SUPFAM" id="SSF55658">
    <property type="entry name" value="L9 N-domain-like"/>
    <property type="match status" value="1"/>
</dbReference>
<dbReference type="NCBIfam" id="TIGR00158">
    <property type="entry name" value="L9"/>
    <property type="match status" value="1"/>
</dbReference>
<dbReference type="Gene3D" id="3.40.5.10">
    <property type="entry name" value="Ribosomal protein L9, N-terminal domain"/>
    <property type="match status" value="1"/>
</dbReference>
<dbReference type="EMBL" id="VBOR01000027">
    <property type="protein sequence ID" value="TMQ50840.1"/>
    <property type="molecule type" value="Genomic_DNA"/>
</dbReference>
<dbReference type="GO" id="GO:1990904">
    <property type="term" value="C:ribonucleoprotein complex"/>
    <property type="evidence" value="ECO:0007669"/>
    <property type="project" value="UniProtKB-KW"/>
</dbReference>
<dbReference type="InterPro" id="IPR020594">
    <property type="entry name" value="Ribosomal_bL9_bac/chp"/>
</dbReference>
<name>A0A538SHK9_UNCEI</name>
<dbReference type="InterPro" id="IPR000244">
    <property type="entry name" value="Ribosomal_bL9"/>
</dbReference>
<dbReference type="GO" id="GO:0005840">
    <property type="term" value="C:ribosome"/>
    <property type="evidence" value="ECO:0007669"/>
    <property type="project" value="UniProtKB-KW"/>
</dbReference>
<protein>
    <recommendedName>
        <fullName evidence="6 7">Large ribosomal subunit protein bL9</fullName>
    </recommendedName>
</protein>
<evidence type="ECO:0000256" key="4">
    <source>
        <dbReference type="ARBA" id="ARBA00022980"/>
    </source>
</evidence>
<feature type="domain" description="Ribosomal protein L9" evidence="8">
    <location>
        <begin position="1"/>
        <end position="39"/>
    </location>
</feature>
<dbReference type="GO" id="GO:0019843">
    <property type="term" value="F:rRNA binding"/>
    <property type="evidence" value="ECO:0007669"/>
    <property type="project" value="UniProtKB-UniRule"/>
</dbReference>
<accession>A0A538SHK9</accession>
<evidence type="ECO:0000259" key="8">
    <source>
        <dbReference type="Pfam" id="PF01281"/>
    </source>
</evidence>
<comment type="function">
    <text evidence="7">Binds to the 23S rRNA.</text>
</comment>
<keyword evidence="2 7" id="KW-0699">rRNA-binding</keyword>
<keyword evidence="4 7" id="KW-0689">Ribosomal protein</keyword>
<feature type="domain" description="Large ribosomal subunit protein bL9 C-terminal" evidence="9">
    <location>
        <begin position="64"/>
        <end position="146"/>
    </location>
</feature>
<comment type="caution">
    <text evidence="10">The sequence shown here is derived from an EMBL/GenBank/DDBJ whole genome shotgun (WGS) entry which is preliminary data.</text>
</comment>
<sequence length="147" mass="16399">MEIILLEDIGGLGKRGTAVRVADGYARNFLIPRKKAIEAVGNARAVFKDRERARVALEAKQRQAAERLREDLGKLSLQFSVEAGEEDQLYGSVSSHEIQDALAAKGYTVERKSVRLAEPIKSLGVFEVPIHLYEEIEAPVKVWVVRK</sequence>
<dbReference type="Gene3D" id="3.10.430.100">
    <property type="entry name" value="Ribosomal protein L9, C-terminal domain"/>
    <property type="match status" value="1"/>
</dbReference>